<dbReference type="PROSITE" id="PS50948">
    <property type="entry name" value="PAN"/>
    <property type="match status" value="1"/>
</dbReference>
<keyword evidence="3" id="KW-0677">Repeat</keyword>
<dbReference type="CDD" id="cd00037">
    <property type="entry name" value="CLECT"/>
    <property type="match status" value="2"/>
</dbReference>
<dbReference type="InterPro" id="IPR001881">
    <property type="entry name" value="EGF-like_Ca-bd_dom"/>
</dbReference>
<reference evidence="6" key="1">
    <citation type="submission" date="2022-03" db="EMBL/GenBank/DDBJ databases">
        <authorList>
            <person name="Martin C."/>
        </authorList>
    </citation>
    <scope>NUCLEOTIDE SEQUENCE</scope>
</reference>
<evidence type="ECO:0000256" key="2">
    <source>
        <dbReference type="ARBA" id="ARBA00022729"/>
    </source>
</evidence>
<comment type="caution">
    <text evidence="5">Lacks conserved residue(s) required for the propagation of feature annotation.</text>
</comment>
<dbReference type="InterPro" id="IPR016186">
    <property type="entry name" value="C-type_lectin-like/link_sf"/>
</dbReference>
<evidence type="ECO:0000256" key="5">
    <source>
        <dbReference type="PROSITE-ProRule" id="PRU00076"/>
    </source>
</evidence>
<dbReference type="CDD" id="cd00054">
    <property type="entry name" value="EGF_CA"/>
    <property type="match status" value="2"/>
</dbReference>
<dbReference type="GO" id="GO:0005509">
    <property type="term" value="F:calcium ion binding"/>
    <property type="evidence" value="ECO:0007669"/>
    <property type="project" value="InterPro"/>
</dbReference>
<dbReference type="AlphaFoldDB" id="A0A8J1XIX7"/>
<organism evidence="6 7">
    <name type="scientific">Owenia fusiformis</name>
    <name type="common">Polychaete worm</name>
    <dbReference type="NCBI Taxonomy" id="6347"/>
    <lineage>
        <taxon>Eukaryota</taxon>
        <taxon>Metazoa</taxon>
        <taxon>Spiralia</taxon>
        <taxon>Lophotrochozoa</taxon>
        <taxon>Annelida</taxon>
        <taxon>Polychaeta</taxon>
        <taxon>Sedentaria</taxon>
        <taxon>Canalipalpata</taxon>
        <taxon>Sabellida</taxon>
        <taxon>Oweniida</taxon>
        <taxon>Oweniidae</taxon>
        <taxon>Owenia</taxon>
    </lineage>
</organism>
<dbReference type="SUPFAM" id="SSF57414">
    <property type="entry name" value="Hairpin loop containing domain-like"/>
    <property type="match status" value="1"/>
</dbReference>
<dbReference type="EMBL" id="CAIIXF020000011">
    <property type="protein sequence ID" value="CAH1799684.1"/>
    <property type="molecule type" value="Genomic_DNA"/>
</dbReference>
<proteinExistence type="predicted"/>
<evidence type="ECO:0000313" key="7">
    <source>
        <dbReference type="Proteomes" id="UP000749559"/>
    </source>
</evidence>
<dbReference type="SUPFAM" id="SSF56436">
    <property type="entry name" value="C-type lectin-like"/>
    <property type="match status" value="2"/>
</dbReference>
<evidence type="ECO:0000256" key="4">
    <source>
        <dbReference type="ARBA" id="ARBA00023157"/>
    </source>
</evidence>
<keyword evidence="4" id="KW-1015">Disulfide bond</keyword>
<dbReference type="InterPro" id="IPR018097">
    <property type="entry name" value="EGF_Ca-bd_CS"/>
</dbReference>
<dbReference type="Pfam" id="PF00059">
    <property type="entry name" value="Lectin_C"/>
    <property type="match status" value="2"/>
</dbReference>
<dbReference type="Pfam" id="PF00024">
    <property type="entry name" value="PAN_1"/>
    <property type="match status" value="1"/>
</dbReference>
<dbReference type="InterPro" id="IPR003609">
    <property type="entry name" value="Pan_app"/>
</dbReference>
<dbReference type="PROSITE" id="PS00615">
    <property type="entry name" value="C_TYPE_LECTIN_1"/>
    <property type="match status" value="1"/>
</dbReference>
<dbReference type="InterPro" id="IPR018378">
    <property type="entry name" value="C-type_lectin_CS"/>
</dbReference>
<accession>A0A8J1XIX7</accession>
<dbReference type="PROSITE" id="PS01186">
    <property type="entry name" value="EGF_2"/>
    <property type="match status" value="2"/>
</dbReference>
<keyword evidence="1 5" id="KW-0245">EGF-like domain</keyword>
<name>A0A8J1XIX7_OWEFU</name>
<dbReference type="InterPro" id="IPR016187">
    <property type="entry name" value="CTDL_fold"/>
</dbReference>
<protein>
    <submittedName>
        <fullName evidence="6">Uncharacterized protein</fullName>
    </submittedName>
</protein>
<dbReference type="PANTHER" id="PTHR22803">
    <property type="entry name" value="MANNOSE, PHOSPHOLIPASE, LECTIN RECEPTOR RELATED"/>
    <property type="match status" value="1"/>
</dbReference>
<dbReference type="OrthoDB" id="41109at2759"/>
<dbReference type="PROSITE" id="PS00010">
    <property type="entry name" value="ASX_HYDROXYL"/>
    <property type="match status" value="2"/>
</dbReference>
<dbReference type="FunFam" id="2.10.25.10:FF:000038">
    <property type="entry name" value="Fibrillin 2"/>
    <property type="match status" value="2"/>
</dbReference>
<sequence length="458" mass="51380">MERMTIQNRLYFCLSLCFVVSYHISYAQYQCEAGVEYGGSCYHYNSPPASWADAEIACNGFTGGHLAAVHSQDIFDFIQNIISPPRKTWIGLKKKSNVNAWVTGENSVYNNWESGEPDRSGDCIRSRDNEFEWGDSSCSSTYDYICEKEAVGGSCPYNWHSYQSSCYITSDTLGRSDKSWENARLDCANYGAHLVTITSAGENSVVANLRSSSHWYGMKAGLYFWNGNGTYADSYAEWLNWDSTPSTNLAESSSCVFSDPPRQFRWRTDSCTKSYEFLCESQLVDIDECAQGTHNCHQDANCTNTDGSFGCNCNPGYSGDGVTCADDDECTLNTHNCDINAVCNNAVGSFLCACDSGYLGNGTHCEVMIPTRKRGLDSQVYKGQRLTNHILDMARSRSRIDCARLCNTKRDCVAFNFKKKGLDNNCQLLSRKMDDSPPTDLIIDSDWNYYEVQMRVWE</sequence>
<dbReference type="Proteomes" id="UP000749559">
    <property type="component" value="Unassembled WGS sequence"/>
</dbReference>
<evidence type="ECO:0000256" key="1">
    <source>
        <dbReference type="ARBA" id="ARBA00022536"/>
    </source>
</evidence>
<keyword evidence="2" id="KW-0732">Signal</keyword>
<dbReference type="SMART" id="SM00181">
    <property type="entry name" value="EGF"/>
    <property type="match status" value="2"/>
</dbReference>
<dbReference type="InterPro" id="IPR024731">
    <property type="entry name" value="NELL2-like_EGF"/>
</dbReference>
<evidence type="ECO:0000313" key="6">
    <source>
        <dbReference type="EMBL" id="CAH1799684.1"/>
    </source>
</evidence>
<dbReference type="Gene3D" id="3.10.100.10">
    <property type="entry name" value="Mannose-Binding Protein A, subunit A"/>
    <property type="match status" value="2"/>
</dbReference>
<dbReference type="SMART" id="SM00179">
    <property type="entry name" value="EGF_CA"/>
    <property type="match status" value="2"/>
</dbReference>
<gene>
    <name evidence="6" type="ORF">OFUS_LOCUS23663</name>
</gene>
<dbReference type="InterPro" id="IPR001304">
    <property type="entry name" value="C-type_lectin-like"/>
</dbReference>
<dbReference type="PROSITE" id="PS50041">
    <property type="entry name" value="C_TYPE_LECTIN_2"/>
    <property type="match status" value="2"/>
</dbReference>
<keyword evidence="7" id="KW-1185">Reference proteome</keyword>
<dbReference type="Pfam" id="PF12947">
    <property type="entry name" value="EGF_3"/>
    <property type="match status" value="2"/>
</dbReference>
<dbReference type="SMART" id="SM00034">
    <property type="entry name" value="CLECT"/>
    <property type="match status" value="2"/>
</dbReference>
<dbReference type="InterPro" id="IPR000742">
    <property type="entry name" value="EGF"/>
</dbReference>
<dbReference type="SUPFAM" id="SSF57196">
    <property type="entry name" value="EGF/Laminin"/>
    <property type="match status" value="2"/>
</dbReference>
<evidence type="ECO:0000256" key="3">
    <source>
        <dbReference type="ARBA" id="ARBA00022737"/>
    </source>
</evidence>
<dbReference type="InterPro" id="IPR050111">
    <property type="entry name" value="C-type_lectin/snaclec_domain"/>
</dbReference>
<dbReference type="InterPro" id="IPR000152">
    <property type="entry name" value="EGF-type_Asp/Asn_hydroxyl_site"/>
</dbReference>
<comment type="caution">
    <text evidence="6">The sequence shown here is derived from an EMBL/GenBank/DDBJ whole genome shotgun (WGS) entry which is preliminary data.</text>
</comment>
<dbReference type="PROSITE" id="PS50026">
    <property type="entry name" value="EGF_3"/>
    <property type="match status" value="2"/>
</dbReference>
<dbReference type="Gene3D" id="2.10.25.10">
    <property type="entry name" value="Laminin"/>
    <property type="match status" value="2"/>
</dbReference>
<dbReference type="PROSITE" id="PS01187">
    <property type="entry name" value="EGF_CA"/>
    <property type="match status" value="1"/>
</dbReference>